<evidence type="ECO:0000313" key="1">
    <source>
        <dbReference type="EMBL" id="KAB7841591.1"/>
    </source>
</evidence>
<keyword evidence="2" id="KW-1185">Reference proteome</keyword>
<gene>
    <name evidence="1" type="ORF">FRZ00_19970</name>
</gene>
<dbReference type="EMBL" id="VOKX01000040">
    <property type="protein sequence ID" value="KAB7841591.1"/>
    <property type="molecule type" value="Genomic_DNA"/>
</dbReference>
<evidence type="ECO:0000313" key="2">
    <source>
        <dbReference type="Proteomes" id="UP000327000"/>
    </source>
</evidence>
<dbReference type="RefSeq" id="WP_152264410.1">
    <property type="nucleotide sequence ID" value="NZ_VOKX01000040.1"/>
</dbReference>
<dbReference type="OrthoDB" id="6064656at2"/>
<reference evidence="1 2" key="1">
    <citation type="journal article" date="2019" name="Microb. Cell Fact.">
        <title>Exploring novel herbicidin analogues by transcriptional regulator overexpression and MS/MS molecular networking.</title>
        <authorList>
            <person name="Shi Y."/>
            <person name="Gu R."/>
            <person name="Li Y."/>
            <person name="Wang X."/>
            <person name="Ren W."/>
            <person name="Li X."/>
            <person name="Wang L."/>
            <person name="Xie Y."/>
            <person name="Hong B."/>
        </authorList>
    </citation>
    <scope>NUCLEOTIDE SEQUENCE [LARGE SCALE GENOMIC DNA]</scope>
    <source>
        <strain evidence="1 2">US-43</strain>
    </source>
</reference>
<name>A0A5N5W658_STRMB</name>
<protein>
    <submittedName>
        <fullName evidence="1">Uncharacterized protein</fullName>
    </submittedName>
</protein>
<organism evidence="1 2">
    <name type="scientific">Streptomyces mobaraensis</name>
    <name type="common">Streptoverticillium mobaraense</name>
    <dbReference type="NCBI Taxonomy" id="35621"/>
    <lineage>
        <taxon>Bacteria</taxon>
        <taxon>Bacillati</taxon>
        <taxon>Actinomycetota</taxon>
        <taxon>Actinomycetes</taxon>
        <taxon>Kitasatosporales</taxon>
        <taxon>Streptomycetaceae</taxon>
        <taxon>Streptomyces</taxon>
    </lineage>
</organism>
<sequence length="114" mass="13079">MIEFEVPESLDADGYLFQYGKVNWFPEPTFALGIVRQLEVVDSAGEHESYVQVQFELRYPLDDDLDSVGSHSEWWFSGGGVSFESWLGSVERAKISNRLAAKVPRDFMIWQEIV</sequence>
<accession>A0A5N5W658</accession>
<proteinExistence type="predicted"/>
<dbReference type="Proteomes" id="UP000327000">
    <property type="component" value="Unassembled WGS sequence"/>
</dbReference>
<dbReference type="AlphaFoldDB" id="A0A5N5W658"/>
<comment type="caution">
    <text evidence="1">The sequence shown here is derived from an EMBL/GenBank/DDBJ whole genome shotgun (WGS) entry which is preliminary data.</text>
</comment>